<keyword evidence="2" id="KW-0964">Secreted</keyword>
<sequence length="114" mass="12747">MTKFVLLFIFVGAHANHHNMEYHKHQDPSLYLQSGLCHFRGYILPLNSTMLLEKPCEKWTCILDSLGKPELHLEGCSTAEDGPLYTPGEKQDLSQVFPKCCPKSAGVSSSLLNL</sequence>
<keyword evidence="3" id="KW-0732">Signal</keyword>
<comment type="subcellular location">
    <subcellularLocation>
        <location evidence="1">Secreted</location>
    </subcellularLocation>
</comment>
<protein>
    <recommendedName>
        <fullName evidence="4">Single domain-containing protein</fullName>
    </recommendedName>
</protein>
<evidence type="ECO:0000256" key="2">
    <source>
        <dbReference type="ARBA" id="ARBA00022525"/>
    </source>
</evidence>
<evidence type="ECO:0000256" key="1">
    <source>
        <dbReference type="ARBA" id="ARBA00004613"/>
    </source>
</evidence>
<dbReference type="InterPro" id="IPR029277">
    <property type="entry name" value="SVWC_dom"/>
</dbReference>
<feature type="signal peptide" evidence="3">
    <location>
        <begin position="1"/>
        <end position="15"/>
    </location>
</feature>
<dbReference type="GO" id="GO:0005576">
    <property type="term" value="C:extracellular region"/>
    <property type="evidence" value="ECO:0007669"/>
    <property type="project" value="UniProtKB-SubCell"/>
</dbReference>
<dbReference type="SMART" id="SM01318">
    <property type="entry name" value="SVWC"/>
    <property type="match status" value="1"/>
</dbReference>
<reference evidence="5" key="1">
    <citation type="submission" date="2014-03" db="EMBL/GenBank/DDBJ databases">
        <title>The sialotranscriptome of Amblyomma triste, Amblyomma parvum and Amblyomma cajennense ticks, uncovered by 454-based RNA-seq.</title>
        <authorList>
            <person name="Garcia G.R."/>
            <person name="Gardinassi L.G."/>
            <person name="Ribeiro J.M."/>
            <person name="Anatriello E."/>
            <person name="Ferreira B.R."/>
            <person name="Moreira H.N."/>
            <person name="Mafra C."/>
            <person name="Olegario M.M."/>
            <person name="Szabo P.J."/>
            <person name="Miranda-Santos I.K."/>
            <person name="Maruyama S.R."/>
        </authorList>
    </citation>
    <scope>NUCLEOTIDE SEQUENCE</scope>
    <source>
        <strain evidence="5">Mato Grasso do Sul</strain>
        <tissue evidence="5">Salivary glands</tissue>
    </source>
</reference>
<accession>A0A023G2V7</accession>
<name>A0A023G2V7_AMBTT</name>
<organism evidence="5">
    <name type="scientific">Amblyomma triste</name>
    <name type="common">Neotropical tick</name>
    <dbReference type="NCBI Taxonomy" id="251400"/>
    <lineage>
        <taxon>Eukaryota</taxon>
        <taxon>Metazoa</taxon>
        <taxon>Ecdysozoa</taxon>
        <taxon>Arthropoda</taxon>
        <taxon>Chelicerata</taxon>
        <taxon>Arachnida</taxon>
        <taxon>Acari</taxon>
        <taxon>Parasitiformes</taxon>
        <taxon>Ixodida</taxon>
        <taxon>Ixodoidea</taxon>
        <taxon>Ixodidae</taxon>
        <taxon>Amblyomminae</taxon>
        <taxon>Amblyomma</taxon>
    </lineage>
</organism>
<dbReference type="Pfam" id="PF15430">
    <property type="entry name" value="SVWC"/>
    <property type="match status" value="1"/>
</dbReference>
<evidence type="ECO:0000256" key="3">
    <source>
        <dbReference type="SAM" id="SignalP"/>
    </source>
</evidence>
<dbReference type="EMBL" id="GBBM01006907">
    <property type="protein sequence ID" value="JAC28511.1"/>
    <property type="molecule type" value="mRNA"/>
</dbReference>
<feature type="domain" description="Single" evidence="4">
    <location>
        <begin position="37"/>
        <end position="104"/>
    </location>
</feature>
<feature type="chain" id="PRO_5012542628" description="Single domain-containing protein" evidence="3">
    <location>
        <begin position="16"/>
        <end position="114"/>
    </location>
</feature>
<evidence type="ECO:0000313" key="5">
    <source>
        <dbReference type="EMBL" id="JAC28511.1"/>
    </source>
</evidence>
<evidence type="ECO:0000259" key="4">
    <source>
        <dbReference type="SMART" id="SM01318"/>
    </source>
</evidence>
<dbReference type="AlphaFoldDB" id="A0A023G2V7"/>
<proteinExistence type="evidence at transcript level"/>